<accession>A0AAP2ACR7</accession>
<dbReference type="InterPro" id="IPR009211">
    <property type="entry name" value="TagJ"/>
</dbReference>
<dbReference type="Gene3D" id="1.25.40.10">
    <property type="entry name" value="Tetratricopeptide repeat domain"/>
    <property type="match status" value="1"/>
</dbReference>
<sequence length="269" mass="30401">MLTTNRLRESLKAYTLDELLDGLAHTLKKRPADRETRRALTTLYCIDGQWNKALLQAEILHAINDEKVKEGELLKNLILSEIIREKVLNGERTASLLDGEHSSWIDLLQQANQAEFAGEASQADHLRSLAFDQARATPGHSEQTGEFNWIADGDGRLGPLCEFICAGGYRWIPFESIRSIKTMPPLTLSDLLWLPATLEINERVWHGYLPARYPLKVNTPTSCKLGDETRWEPVSENVSHGVGRKMWITDSQDVSVMEMREATFAMQEG</sequence>
<dbReference type="Proteomes" id="UP000653275">
    <property type="component" value="Unassembled WGS sequence"/>
</dbReference>
<evidence type="ECO:0000313" key="2">
    <source>
        <dbReference type="Proteomes" id="UP000653275"/>
    </source>
</evidence>
<dbReference type="AlphaFoldDB" id="A0AAP2ACR7"/>
<gene>
    <name evidence="1" type="ORF">I7V27_06155</name>
</gene>
<name>A0AAP2ACR7_LELAM</name>
<reference evidence="1" key="1">
    <citation type="submission" date="2020-12" db="EMBL/GenBank/DDBJ databases">
        <title>Draft genome sequence of Enterobacter spp., Lelliottia spp. and Serratia spp. isolated from drinking water reservoirs and lakes.</title>
        <authorList>
            <person name="Reitter C."/>
            <person name="Neuhaus K."/>
            <person name="Huegler M."/>
        </authorList>
    </citation>
    <scope>NUCLEOTIDE SEQUENCE</scope>
    <source>
        <strain evidence="1">TZW15</strain>
    </source>
</reference>
<proteinExistence type="predicted"/>
<organism evidence="1 2">
    <name type="scientific">Lelliottia amnigena</name>
    <name type="common">Enterobacter amnigenus</name>
    <dbReference type="NCBI Taxonomy" id="61646"/>
    <lineage>
        <taxon>Bacteria</taxon>
        <taxon>Pseudomonadati</taxon>
        <taxon>Pseudomonadota</taxon>
        <taxon>Gammaproteobacteria</taxon>
        <taxon>Enterobacterales</taxon>
        <taxon>Enterobacteriaceae</taxon>
        <taxon>Lelliottia</taxon>
    </lineage>
</organism>
<dbReference type="Pfam" id="PF07024">
    <property type="entry name" value="ImpE"/>
    <property type="match status" value="1"/>
</dbReference>
<dbReference type="EMBL" id="JAENMS010000002">
    <property type="protein sequence ID" value="MBL5934042.1"/>
    <property type="molecule type" value="Genomic_DNA"/>
</dbReference>
<dbReference type="RefSeq" id="WP_165500924.1">
    <property type="nucleotide sequence ID" value="NZ_JAENMR010000002.1"/>
</dbReference>
<dbReference type="InterPro" id="IPR011990">
    <property type="entry name" value="TPR-like_helical_dom_sf"/>
</dbReference>
<dbReference type="PIRSF" id="PIRSF029288">
    <property type="entry name" value="SciE_ImpE"/>
    <property type="match status" value="1"/>
</dbReference>
<evidence type="ECO:0000313" key="1">
    <source>
        <dbReference type="EMBL" id="MBL5934042.1"/>
    </source>
</evidence>
<protein>
    <submittedName>
        <fullName evidence="1">ImpE family T6SS protein Cts1E</fullName>
    </submittedName>
</protein>
<comment type="caution">
    <text evidence="1">The sequence shown here is derived from an EMBL/GenBank/DDBJ whole genome shotgun (WGS) entry which is preliminary data.</text>
</comment>
<dbReference type="SUPFAM" id="SSF144059">
    <property type="entry name" value="ImpE-like"/>
    <property type="match status" value="1"/>
</dbReference>